<dbReference type="AlphaFoldDB" id="A0A1S4DP43"/>
<accession>A0A1S4DP43</accession>
<reference evidence="2" key="2">
    <citation type="submission" date="2025-08" db="UniProtKB">
        <authorList>
            <consortium name="RefSeq"/>
        </authorList>
    </citation>
    <scope>IDENTIFICATION</scope>
    <source>
        <tissue evidence="2">Leaf</tissue>
    </source>
</reference>
<dbReference type="STRING" id="4097.A0A1S4DP43"/>
<dbReference type="KEGG" id="nta:107831917"/>
<evidence type="ECO:0000313" key="1">
    <source>
        <dbReference type="Proteomes" id="UP000790787"/>
    </source>
</evidence>
<evidence type="ECO:0000313" key="2">
    <source>
        <dbReference type="RefSeq" id="XP_016515201.2"/>
    </source>
</evidence>
<keyword evidence="1" id="KW-1185">Reference proteome</keyword>
<dbReference type="OrthoDB" id="1302464at2759"/>
<dbReference type="PaxDb" id="4097-A0A1S4DP43"/>
<reference evidence="1" key="1">
    <citation type="journal article" date="2014" name="Nat. Commun.">
        <title>The tobacco genome sequence and its comparison with those of tomato and potato.</title>
        <authorList>
            <person name="Sierro N."/>
            <person name="Battey J.N."/>
            <person name="Ouadi S."/>
            <person name="Bakaher N."/>
            <person name="Bovet L."/>
            <person name="Willig A."/>
            <person name="Goepfert S."/>
            <person name="Peitsch M.C."/>
            <person name="Ivanov N.V."/>
        </authorList>
    </citation>
    <scope>NUCLEOTIDE SEQUENCE [LARGE SCALE GENOMIC DNA]</scope>
</reference>
<sequence>MYSIDGYLEMEEQGIVDALRLGEREAANIGRQNFLPVTFIGGPRDRRRRYMDAIVAEIPNEDTEPYLYSLVLQHMMHGPCGELNPTNSCMKKRIVVNLNIQNSTLIKRRREKTHTQFIGEEIPEKRGGELSDPLQSKTPICHTISREAKEAREVHFERTITVYEADILLEKRLNIEQRRAYNVIIGRIFSDRGGAFFIDGPVGTASILPVGRIAHSRFKILIDVDQNFSCNISKQSSLTYLIRDAKLIVWDEVSMVKSKMIKVFDFLLKDIMDSHALFGGKVVVFGVTSRIILTTKNGFVDELNDMLIAKFPFTSKTYVAIDETVERTDQRLCNGTRLTCCDFKTHAVSAKIATSDFKGTHLFIPKIPLISSDDEKVPIPFKRLQFPLRLCFAMTINKVQGQTLDFVGIYLREPVFSHGQLYAALSRAKSSECIRLLIRPPTSDNDDDHSTYNVVYNEVIRKAFS</sequence>
<dbReference type="PANTHER" id="PTHR23274:SF50">
    <property type="entry name" value="ATP-DEPENDENT DNA HELICASE"/>
    <property type="match status" value="1"/>
</dbReference>
<dbReference type="SUPFAM" id="SSF52540">
    <property type="entry name" value="P-loop containing nucleoside triphosphate hydrolases"/>
    <property type="match status" value="1"/>
</dbReference>
<protein>
    <submittedName>
        <fullName evidence="2">Uncharacterized protein LOC107831917</fullName>
    </submittedName>
</protein>
<dbReference type="FunFam" id="3.40.50.300:FF:002884">
    <property type="entry name" value="ATP-dependent DNA helicase"/>
    <property type="match status" value="1"/>
</dbReference>
<organism evidence="1 2">
    <name type="scientific">Nicotiana tabacum</name>
    <name type="common">Common tobacco</name>
    <dbReference type="NCBI Taxonomy" id="4097"/>
    <lineage>
        <taxon>Eukaryota</taxon>
        <taxon>Viridiplantae</taxon>
        <taxon>Streptophyta</taxon>
        <taxon>Embryophyta</taxon>
        <taxon>Tracheophyta</taxon>
        <taxon>Spermatophyta</taxon>
        <taxon>Magnoliopsida</taxon>
        <taxon>eudicotyledons</taxon>
        <taxon>Gunneridae</taxon>
        <taxon>Pentapetalae</taxon>
        <taxon>asterids</taxon>
        <taxon>lamiids</taxon>
        <taxon>Solanales</taxon>
        <taxon>Solanaceae</taxon>
        <taxon>Nicotianoideae</taxon>
        <taxon>Nicotianeae</taxon>
        <taxon>Nicotiana</taxon>
    </lineage>
</organism>
<name>A0A1S4DP43_TOBAC</name>
<dbReference type="GeneID" id="107831917"/>
<dbReference type="PANTHER" id="PTHR23274">
    <property type="entry name" value="DNA HELICASE-RELATED"/>
    <property type="match status" value="1"/>
</dbReference>
<dbReference type="RefSeq" id="XP_016515201.2">
    <property type="nucleotide sequence ID" value="XM_016659715.2"/>
</dbReference>
<proteinExistence type="predicted"/>
<gene>
    <name evidence="2" type="primary">LOC107831917</name>
</gene>
<dbReference type="Proteomes" id="UP000790787">
    <property type="component" value="Chromosome 21"/>
</dbReference>
<dbReference type="InterPro" id="IPR027417">
    <property type="entry name" value="P-loop_NTPase"/>
</dbReference>
<dbReference type="RefSeq" id="XP_016515201.1">
    <property type="nucleotide sequence ID" value="XM_016659715.1"/>
</dbReference>
<dbReference type="CDD" id="cd18809">
    <property type="entry name" value="SF1_C_RecD"/>
    <property type="match status" value="1"/>
</dbReference>